<comment type="subcellular location">
    <subcellularLocation>
        <location evidence="2">Nucleus</location>
    </subcellularLocation>
</comment>
<evidence type="ECO:0000256" key="1">
    <source>
        <dbReference type="ARBA" id="ARBA00001968"/>
    </source>
</evidence>
<dbReference type="Proteomes" id="UP001151287">
    <property type="component" value="Unassembled WGS sequence"/>
</dbReference>
<gene>
    <name evidence="11" type="ORF">LUZ63_013455</name>
</gene>
<dbReference type="EMBL" id="JAMQYH010000004">
    <property type="protein sequence ID" value="KAJ1689300.1"/>
    <property type="molecule type" value="Genomic_DNA"/>
</dbReference>
<keyword evidence="6" id="KW-0378">Hydrolase</keyword>
<accession>A0A9Q0C8S0</accession>
<sequence length="396" mass="45601">MSSDDDDSEKKRWERNKRAAALVVSAAIYFSTGRRKLKRDRTTSGAQHIREILKGSAVVVQENFRLTPDNFRLLGDELRARGLECRGDLIIEEHVGMFLQLVAQGATIRKLCLDFQHSEETVSRSLREVLCCILRMIPQYMKLPGANEPVHPKLRQGIEFYPFKDALGAIDGTHIPAFSDWEETFKERWRNRKGHMTQNVMAEVDFNGNFLTVVSGWEGSAHDALILRRTVERGFTVPEGRYYLVDGGYANTHQFLSPYRGKTYHLAQFRQRRAQDRYENAEELYNHRHAQLRNVVEKTFGILKGRFRILKDMHRYKYSFQTKLVIACCVLHNFINRHQSAQVDLWEDATSGDDSDDSDAEAPSTSTNVSRGTDAQRGGALRDSIRDMLWNARRTN</sequence>
<evidence type="ECO:0000259" key="10">
    <source>
        <dbReference type="Pfam" id="PF26138"/>
    </source>
</evidence>
<reference evidence="11" key="1">
    <citation type="journal article" date="2022" name="Cell">
        <title>Repeat-based holocentromeres influence genome architecture and karyotype evolution.</title>
        <authorList>
            <person name="Hofstatter P.G."/>
            <person name="Thangavel G."/>
            <person name="Lux T."/>
            <person name="Neumann P."/>
            <person name="Vondrak T."/>
            <person name="Novak P."/>
            <person name="Zhang M."/>
            <person name="Costa L."/>
            <person name="Castellani M."/>
            <person name="Scott A."/>
            <person name="Toegelov H."/>
            <person name="Fuchs J."/>
            <person name="Mata-Sucre Y."/>
            <person name="Dias Y."/>
            <person name="Vanzela A.L.L."/>
            <person name="Huettel B."/>
            <person name="Almeida C.C.S."/>
            <person name="Simkova H."/>
            <person name="Souza G."/>
            <person name="Pedrosa-Harand A."/>
            <person name="Macas J."/>
            <person name="Mayer K.F.X."/>
            <person name="Houben A."/>
            <person name="Marques A."/>
        </authorList>
    </citation>
    <scope>NUCLEOTIDE SEQUENCE</scope>
    <source>
        <strain evidence="11">RhyBre1mFocal</strain>
    </source>
</reference>
<dbReference type="Pfam" id="PF26138">
    <property type="entry name" value="DUF8040"/>
    <property type="match status" value="1"/>
</dbReference>
<evidence type="ECO:0000256" key="3">
    <source>
        <dbReference type="ARBA" id="ARBA00006958"/>
    </source>
</evidence>
<dbReference type="AlphaFoldDB" id="A0A9Q0C8S0"/>
<keyword evidence="5" id="KW-0479">Metal-binding</keyword>
<feature type="region of interest" description="Disordered" evidence="8">
    <location>
        <begin position="348"/>
        <end position="380"/>
    </location>
</feature>
<feature type="domain" description="DUF8040" evidence="10">
    <location>
        <begin position="42"/>
        <end position="134"/>
    </location>
</feature>
<evidence type="ECO:0000256" key="2">
    <source>
        <dbReference type="ARBA" id="ARBA00004123"/>
    </source>
</evidence>
<comment type="cofactor">
    <cofactor evidence="1">
        <name>a divalent metal cation</name>
        <dbReference type="ChEBI" id="CHEBI:60240"/>
    </cofactor>
</comment>
<dbReference type="PANTHER" id="PTHR22930:SF259">
    <property type="entry name" value="OS08G0106900 PROTEIN"/>
    <property type="match status" value="1"/>
</dbReference>
<feature type="compositionally biased region" description="Acidic residues" evidence="8">
    <location>
        <begin position="348"/>
        <end position="360"/>
    </location>
</feature>
<dbReference type="OrthoDB" id="623517at2759"/>
<evidence type="ECO:0000313" key="11">
    <source>
        <dbReference type="EMBL" id="KAJ1689300.1"/>
    </source>
</evidence>
<dbReference type="Pfam" id="PF13359">
    <property type="entry name" value="DDE_Tnp_4"/>
    <property type="match status" value="1"/>
</dbReference>
<evidence type="ECO:0000313" key="12">
    <source>
        <dbReference type="Proteomes" id="UP001151287"/>
    </source>
</evidence>
<dbReference type="GO" id="GO:0004518">
    <property type="term" value="F:nuclease activity"/>
    <property type="evidence" value="ECO:0007669"/>
    <property type="project" value="UniProtKB-KW"/>
</dbReference>
<dbReference type="GO" id="GO:0046872">
    <property type="term" value="F:metal ion binding"/>
    <property type="evidence" value="ECO:0007669"/>
    <property type="project" value="UniProtKB-KW"/>
</dbReference>
<feature type="domain" description="DDE Tnp4" evidence="9">
    <location>
        <begin position="170"/>
        <end position="333"/>
    </location>
</feature>
<comment type="caution">
    <text evidence="11">The sequence shown here is derived from an EMBL/GenBank/DDBJ whole genome shotgun (WGS) entry which is preliminary data.</text>
</comment>
<evidence type="ECO:0000256" key="8">
    <source>
        <dbReference type="SAM" id="MobiDB-lite"/>
    </source>
</evidence>
<evidence type="ECO:0000256" key="5">
    <source>
        <dbReference type="ARBA" id="ARBA00022723"/>
    </source>
</evidence>
<evidence type="ECO:0000256" key="7">
    <source>
        <dbReference type="ARBA" id="ARBA00023242"/>
    </source>
</evidence>
<keyword evidence="7" id="KW-0539">Nucleus</keyword>
<dbReference type="GO" id="GO:0016787">
    <property type="term" value="F:hydrolase activity"/>
    <property type="evidence" value="ECO:0007669"/>
    <property type="project" value="UniProtKB-KW"/>
</dbReference>
<protein>
    <recommendedName>
        <fullName evidence="13">Transposase</fullName>
    </recommendedName>
</protein>
<name>A0A9Q0C8S0_9POAL</name>
<comment type="similarity">
    <text evidence="3">Belongs to the HARBI1 family.</text>
</comment>
<evidence type="ECO:0000256" key="4">
    <source>
        <dbReference type="ARBA" id="ARBA00022722"/>
    </source>
</evidence>
<dbReference type="InterPro" id="IPR058353">
    <property type="entry name" value="DUF8040"/>
</dbReference>
<evidence type="ECO:0000256" key="6">
    <source>
        <dbReference type="ARBA" id="ARBA00022801"/>
    </source>
</evidence>
<dbReference type="PANTHER" id="PTHR22930">
    <property type="match status" value="1"/>
</dbReference>
<dbReference type="InterPro" id="IPR027806">
    <property type="entry name" value="HARBI1_dom"/>
</dbReference>
<dbReference type="InterPro" id="IPR045249">
    <property type="entry name" value="HARBI1-like"/>
</dbReference>
<evidence type="ECO:0008006" key="13">
    <source>
        <dbReference type="Google" id="ProtNLM"/>
    </source>
</evidence>
<proteinExistence type="inferred from homology"/>
<dbReference type="GO" id="GO:0005634">
    <property type="term" value="C:nucleus"/>
    <property type="evidence" value="ECO:0007669"/>
    <property type="project" value="UniProtKB-SubCell"/>
</dbReference>
<evidence type="ECO:0000259" key="9">
    <source>
        <dbReference type="Pfam" id="PF13359"/>
    </source>
</evidence>
<organism evidence="11 12">
    <name type="scientific">Rhynchospora breviuscula</name>
    <dbReference type="NCBI Taxonomy" id="2022672"/>
    <lineage>
        <taxon>Eukaryota</taxon>
        <taxon>Viridiplantae</taxon>
        <taxon>Streptophyta</taxon>
        <taxon>Embryophyta</taxon>
        <taxon>Tracheophyta</taxon>
        <taxon>Spermatophyta</taxon>
        <taxon>Magnoliopsida</taxon>
        <taxon>Liliopsida</taxon>
        <taxon>Poales</taxon>
        <taxon>Cyperaceae</taxon>
        <taxon>Cyperoideae</taxon>
        <taxon>Rhynchosporeae</taxon>
        <taxon>Rhynchospora</taxon>
    </lineage>
</organism>
<keyword evidence="12" id="KW-1185">Reference proteome</keyword>
<keyword evidence="4" id="KW-0540">Nuclease</keyword>